<dbReference type="GO" id="GO:0035556">
    <property type="term" value="P:intracellular signal transduction"/>
    <property type="evidence" value="ECO:0007669"/>
    <property type="project" value="InterPro"/>
</dbReference>
<evidence type="ECO:0000256" key="3">
    <source>
        <dbReference type="ARBA" id="ARBA00022490"/>
    </source>
</evidence>
<comment type="subcellular location">
    <subcellularLocation>
        <location evidence="1">Cell projection</location>
    </subcellularLocation>
    <subcellularLocation>
        <location evidence="2">Cytoplasm</location>
    </subcellularLocation>
</comment>
<evidence type="ECO:0000259" key="8">
    <source>
        <dbReference type="PROSITE" id="PS50309"/>
    </source>
</evidence>
<gene>
    <name evidence="9" type="ORF">NP493_1046g00059</name>
</gene>
<evidence type="ECO:0000313" key="9">
    <source>
        <dbReference type="EMBL" id="KAK2171632.1"/>
    </source>
</evidence>
<evidence type="ECO:0000256" key="6">
    <source>
        <dbReference type="ARBA" id="ARBA00023273"/>
    </source>
</evidence>
<protein>
    <recommendedName>
        <fullName evidence="8">Doublecortin domain-containing protein</fullName>
    </recommendedName>
</protein>
<organism evidence="9 10">
    <name type="scientific">Ridgeia piscesae</name>
    <name type="common">Tubeworm</name>
    <dbReference type="NCBI Taxonomy" id="27915"/>
    <lineage>
        <taxon>Eukaryota</taxon>
        <taxon>Metazoa</taxon>
        <taxon>Spiralia</taxon>
        <taxon>Lophotrochozoa</taxon>
        <taxon>Annelida</taxon>
        <taxon>Polychaeta</taxon>
        <taxon>Sedentaria</taxon>
        <taxon>Canalipalpata</taxon>
        <taxon>Sabellida</taxon>
        <taxon>Siboglinidae</taxon>
        <taxon>Ridgeia</taxon>
    </lineage>
</organism>
<comment type="caution">
    <text evidence="9">The sequence shown here is derived from an EMBL/GenBank/DDBJ whole genome shotgun (WGS) entry which is preliminary data.</text>
</comment>
<dbReference type="GO" id="GO:0035082">
    <property type="term" value="P:axoneme assembly"/>
    <property type="evidence" value="ECO:0007669"/>
    <property type="project" value="TreeGrafter"/>
</dbReference>
<dbReference type="SUPFAM" id="SSF89837">
    <property type="entry name" value="Doublecortin (DC)"/>
    <property type="match status" value="2"/>
</dbReference>
<keyword evidence="10" id="KW-1185">Reference proteome</keyword>
<evidence type="ECO:0000313" key="10">
    <source>
        <dbReference type="Proteomes" id="UP001209878"/>
    </source>
</evidence>
<evidence type="ECO:0000256" key="2">
    <source>
        <dbReference type="ARBA" id="ARBA00004496"/>
    </source>
</evidence>
<reference evidence="9" key="1">
    <citation type="journal article" date="2023" name="Mol. Biol. Evol.">
        <title>Third-Generation Sequencing Reveals the Adaptive Role of the Epigenome in Three Deep-Sea Polychaetes.</title>
        <authorList>
            <person name="Perez M."/>
            <person name="Aroh O."/>
            <person name="Sun Y."/>
            <person name="Lan Y."/>
            <person name="Juniper S.K."/>
            <person name="Young C.R."/>
            <person name="Angers B."/>
            <person name="Qian P.Y."/>
        </authorList>
    </citation>
    <scope>NUCLEOTIDE SEQUENCE</scope>
    <source>
        <strain evidence="9">R07B-5</strain>
    </source>
</reference>
<dbReference type="Gene3D" id="3.10.20.230">
    <property type="entry name" value="Doublecortin domain"/>
    <property type="match status" value="2"/>
</dbReference>
<evidence type="ECO:0000256" key="4">
    <source>
        <dbReference type="ARBA" id="ARBA00022553"/>
    </source>
</evidence>
<dbReference type="AlphaFoldDB" id="A0AAD9KI74"/>
<keyword evidence="3" id="KW-0963">Cytoplasm</keyword>
<dbReference type="PROSITE" id="PS50309">
    <property type="entry name" value="DC"/>
    <property type="match status" value="2"/>
</dbReference>
<dbReference type="PANTHER" id="PTHR23005">
    <property type="entry name" value="RETINITIS PIGMENTOSA 1 PROTEIN"/>
    <property type="match status" value="1"/>
</dbReference>
<keyword evidence="4" id="KW-0597">Phosphoprotein</keyword>
<dbReference type="FunFam" id="3.10.20.230:FF:000001">
    <property type="entry name" value="serine/threonine-protein kinase DCLK1 isoform X1"/>
    <property type="match status" value="1"/>
</dbReference>
<dbReference type="PANTHER" id="PTHR23005:SF4">
    <property type="entry name" value="OXYGEN-REGULATED PROTEIN 1"/>
    <property type="match status" value="1"/>
</dbReference>
<feature type="region of interest" description="Disordered" evidence="7">
    <location>
        <begin position="1"/>
        <end position="33"/>
    </location>
</feature>
<feature type="domain" description="Doublecortin" evidence="8">
    <location>
        <begin position="186"/>
        <end position="241"/>
    </location>
</feature>
<dbReference type="EMBL" id="JAODUO010001045">
    <property type="protein sequence ID" value="KAK2171632.1"/>
    <property type="molecule type" value="Genomic_DNA"/>
</dbReference>
<dbReference type="InterPro" id="IPR003533">
    <property type="entry name" value="Doublecortin_dom"/>
</dbReference>
<dbReference type="GO" id="GO:0005930">
    <property type="term" value="C:axoneme"/>
    <property type="evidence" value="ECO:0007669"/>
    <property type="project" value="TreeGrafter"/>
</dbReference>
<keyword evidence="5" id="KW-0677">Repeat</keyword>
<sequence length="245" mass="27489">MANCGDTSPELEHFPSLGERARSATRHVARGGRISPAHSAHDALIRSSLVKMQTEKRAKKVRFYRNGDRYFEGMVYAVSVDRYRTLEALMAELTQSPIADKKVLPKGVRSIFTLDGSCKLTSLDELEEGESYVCASTNFFRKIDYPRSTNPNWHVSSRSVPELGRAGRGYEQDTESDGSRDFIRPKLVTVIRNGMKPRKAVRVLLNKKTAHSFEQVLNDITQAISCGVIKKIYTLDGQPVSCNVY</sequence>
<dbReference type="CDD" id="cd16109">
    <property type="entry name" value="DCX1"/>
    <property type="match status" value="1"/>
</dbReference>
<keyword evidence="6" id="KW-0966">Cell projection</keyword>
<dbReference type="InterPro" id="IPR036572">
    <property type="entry name" value="Doublecortin_dom_sf"/>
</dbReference>
<dbReference type="Proteomes" id="UP001209878">
    <property type="component" value="Unassembled WGS sequence"/>
</dbReference>
<evidence type="ECO:0000256" key="1">
    <source>
        <dbReference type="ARBA" id="ARBA00004316"/>
    </source>
</evidence>
<accession>A0AAD9KI74</accession>
<dbReference type="GO" id="GO:0007417">
    <property type="term" value="P:central nervous system development"/>
    <property type="evidence" value="ECO:0007669"/>
    <property type="project" value="UniProtKB-ARBA"/>
</dbReference>
<dbReference type="GO" id="GO:0042461">
    <property type="term" value="P:photoreceptor cell development"/>
    <property type="evidence" value="ECO:0007669"/>
    <property type="project" value="TreeGrafter"/>
</dbReference>
<feature type="domain" description="Doublecortin" evidence="8">
    <location>
        <begin position="59"/>
        <end position="146"/>
    </location>
</feature>
<evidence type="ECO:0000256" key="7">
    <source>
        <dbReference type="SAM" id="MobiDB-lite"/>
    </source>
</evidence>
<dbReference type="GO" id="GO:0043005">
    <property type="term" value="C:neuron projection"/>
    <property type="evidence" value="ECO:0007669"/>
    <property type="project" value="UniProtKB-ARBA"/>
</dbReference>
<evidence type="ECO:0000256" key="5">
    <source>
        <dbReference type="ARBA" id="ARBA00022737"/>
    </source>
</evidence>
<dbReference type="SMART" id="SM00537">
    <property type="entry name" value="DCX"/>
    <property type="match status" value="2"/>
</dbReference>
<dbReference type="Pfam" id="PF03607">
    <property type="entry name" value="DCX"/>
    <property type="match status" value="2"/>
</dbReference>
<name>A0AAD9KI74_RIDPI</name>
<proteinExistence type="predicted"/>